<reference evidence="3" key="1">
    <citation type="journal article" date="2019" name="Int. J. Syst. Evol. Microbiol.">
        <title>The Global Catalogue of Microorganisms (GCM) 10K type strain sequencing project: providing services to taxonomists for standard genome sequencing and annotation.</title>
        <authorList>
            <consortium name="The Broad Institute Genomics Platform"/>
            <consortium name="The Broad Institute Genome Sequencing Center for Infectious Disease"/>
            <person name="Wu L."/>
            <person name="Ma J."/>
        </authorList>
    </citation>
    <scope>NUCLEOTIDE SEQUENCE [LARGE SCALE GENOMIC DNA]</scope>
    <source>
        <strain evidence="3">KACC 14249</strain>
    </source>
</reference>
<dbReference type="Proteomes" id="UP001596189">
    <property type="component" value="Unassembled WGS sequence"/>
</dbReference>
<dbReference type="EMBL" id="JBHSRD010000004">
    <property type="protein sequence ID" value="MFC6008456.1"/>
    <property type="molecule type" value="Genomic_DNA"/>
</dbReference>
<comment type="caution">
    <text evidence="2">The sequence shown here is derived from an EMBL/GenBank/DDBJ whole genome shotgun (WGS) entry which is preliminary data.</text>
</comment>
<dbReference type="Pfam" id="PF09860">
    <property type="entry name" value="DUF2087"/>
    <property type="match status" value="1"/>
</dbReference>
<evidence type="ECO:0000313" key="3">
    <source>
        <dbReference type="Proteomes" id="UP001596189"/>
    </source>
</evidence>
<feature type="domain" description="DUF2087" evidence="1">
    <location>
        <begin position="26"/>
        <end position="91"/>
    </location>
</feature>
<proteinExistence type="predicted"/>
<gene>
    <name evidence="2" type="ORF">ACFQDO_15060</name>
</gene>
<protein>
    <submittedName>
        <fullName evidence="2">DUF2087 domain-containing protein</fullName>
    </submittedName>
</protein>
<accession>A0ABW1JGF4</accession>
<keyword evidence="3" id="KW-1185">Reference proteome</keyword>
<sequence>MARQEPDDDARREAVLRAFVRADGSLRSIPARRSKRIVLLDQISQVFDVGVRYPERDVNALLRAFHPDVAALRRYLVDEEFLTRADSIYWRSGGTVVLLDELGDEPRGGAD</sequence>
<dbReference type="RefSeq" id="WP_345714846.1">
    <property type="nucleotide sequence ID" value="NZ_BAABFP010000002.1"/>
</dbReference>
<dbReference type="InterPro" id="IPR018656">
    <property type="entry name" value="DUF2087"/>
</dbReference>
<name>A0ABW1JGF4_9ACTN</name>
<evidence type="ECO:0000313" key="2">
    <source>
        <dbReference type="EMBL" id="MFC6008456.1"/>
    </source>
</evidence>
<evidence type="ECO:0000259" key="1">
    <source>
        <dbReference type="Pfam" id="PF09860"/>
    </source>
</evidence>
<organism evidence="2 3">
    <name type="scientific">Angustibacter luteus</name>
    <dbReference type="NCBI Taxonomy" id="658456"/>
    <lineage>
        <taxon>Bacteria</taxon>
        <taxon>Bacillati</taxon>
        <taxon>Actinomycetota</taxon>
        <taxon>Actinomycetes</taxon>
        <taxon>Kineosporiales</taxon>
        <taxon>Kineosporiaceae</taxon>
    </lineage>
</organism>